<accession>A0A2W1K4F1</accession>
<evidence type="ECO:0000313" key="3">
    <source>
        <dbReference type="Proteomes" id="UP000248886"/>
    </source>
</evidence>
<dbReference type="EMBL" id="QKQP01000001">
    <property type="protein sequence ID" value="PZD81559.1"/>
    <property type="molecule type" value="Genomic_DNA"/>
</dbReference>
<dbReference type="Gene3D" id="2.60.120.620">
    <property type="entry name" value="q2cbj1_9rhob like domain"/>
    <property type="match status" value="1"/>
</dbReference>
<reference evidence="2 3" key="1">
    <citation type="submission" date="2018-06" db="EMBL/GenBank/DDBJ databases">
        <title>Draft sequence of Acidithiobacillus ferrooxidans CCM 4253.</title>
        <authorList>
            <person name="Moya-Beltran A."/>
            <person name="Castro M."/>
            <person name="Covarrubias P.C."/>
            <person name="Issotta F."/>
            <person name="Janiczek O."/>
            <person name="Mandl M."/>
            <person name="Kucera J."/>
            <person name="Quatrini R."/>
        </authorList>
    </citation>
    <scope>NUCLEOTIDE SEQUENCE [LARGE SCALE GENOMIC DNA]</scope>
    <source>
        <strain evidence="2 3">CCM 4253</strain>
    </source>
</reference>
<proteinExistence type="predicted"/>
<dbReference type="InterPro" id="IPR044862">
    <property type="entry name" value="Pro_4_hyd_alph_FE2OG_OXY"/>
</dbReference>
<protein>
    <recommendedName>
        <fullName evidence="1">Prolyl 4-hydroxylase alpha subunit Fe(2+) 2OG dioxygenase domain-containing protein</fullName>
    </recommendedName>
</protein>
<dbReference type="OMA" id="YRKVFIV"/>
<dbReference type="Pfam" id="PF13640">
    <property type="entry name" value="2OG-FeII_Oxy_3"/>
    <property type="match status" value="1"/>
</dbReference>
<evidence type="ECO:0000259" key="1">
    <source>
        <dbReference type="Pfam" id="PF13640"/>
    </source>
</evidence>
<dbReference type="Proteomes" id="UP000248886">
    <property type="component" value="Unassembled WGS sequence"/>
</dbReference>
<dbReference type="OrthoDB" id="484647at2"/>
<sequence length="260" mass="29691">MEIIDASAMSRLRTQAQNFQHTRPYPWICISDFLYPEKFDQLCKDLPDPALFESQMGYKRAHGQQSHDRLALQYRPALEKVLAPSWKYFIQELQSDAYKSFWREMLGLSPRTPVILTMHWHYAPPGGSVSPHTDARRKLGSHIFYFNTPDDWDEAWGGQTLVLDDGGKWPRHSAPDYADLREAGASQVLGNRSFLFAQTDHSWHAVKAVQCPVGHMRKVFIVVANRLTPQVIWRRIRGKDADGYRLAGGIEEKPTPDAGG</sequence>
<name>A0A2W1K4F1_ACIFR</name>
<evidence type="ECO:0000313" key="2">
    <source>
        <dbReference type="EMBL" id="PZD81559.1"/>
    </source>
</evidence>
<gene>
    <name evidence="2" type="ORF">DN052_00285</name>
</gene>
<comment type="caution">
    <text evidence="2">The sequence shown here is derived from an EMBL/GenBank/DDBJ whole genome shotgun (WGS) entry which is preliminary data.</text>
</comment>
<dbReference type="RefSeq" id="WP_012536789.1">
    <property type="nucleotide sequence ID" value="NZ_AP025160.1"/>
</dbReference>
<dbReference type="AlphaFoldDB" id="A0A2W1K4F1"/>
<dbReference type="GeneID" id="65280998"/>
<feature type="domain" description="Prolyl 4-hydroxylase alpha subunit Fe(2+) 2OG dioxygenase" evidence="1">
    <location>
        <begin position="121"/>
        <end position="216"/>
    </location>
</feature>
<organism evidence="2 3">
    <name type="scientific">Acidithiobacillus ferrooxidans</name>
    <name type="common">Thiobacillus ferrooxidans</name>
    <dbReference type="NCBI Taxonomy" id="920"/>
    <lineage>
        <taxon>Bacteria</taxon>
        <taxon>Pseudomonadati</taxon>
        <taxon>Pseudomonadota</taxon>
        <taxon>Acidithiobacillia</taxon>
        <taxon>Acidithiobacillales</taxon>
        <taxon>Acidithiobacillaceae</taxon>
        <taxon>Acidithiobacillus</taxon>
    </lineage>
</organism>